<dbReference type="Proteomes" id="UP001139887">
    <property type="component" value="Unassembled WGS sequence"/>
</dbReference>
<dbReference type="EMBL" id="JANBUW010001567">
    <property type="protein sequence ID" value="KAJ2842978.1"/>
    <property type="molecule type" value="Genomic_DNA"/>
</dbReference>
<dbReference type="SUPFAM" id="SSF49777">
    <property type="entry name" value="PEBP-like"/>
    <property type="match status" value="1"/>
</dbReference>
<accession>A0A9W8I132</accession>
<protein>
    <submittedName>
        <fullName evidence="1">Mitochondrial 54S ribosomal protein YmL35</fullName>
    </submittedName>
</protein>
<dbReference type="InterPro" id="IPR008914">
    <property type="entry name" value="PEBP"/>
</dbReference>
<dbReference type="Gene3D" id="3.90.280.10">
    <property type="entry name" value="PEBP-like"/>
    <property type="match status" value="1"/>
</dbReference>
<evidence type="ECO:0000313" key="2">
    <source>
        <dbReference type="Proteomes" id="UP001139887"/>
    </source>
</evidence>
<dbReference type="Pfam" id="PF01161">
    <property type="entry name" value="PBP"/>
    <property type="match status" value="1"/>
</dbReference>
<comment type="caution">
    <text evidence="1">The sequence shown here is derived from an EMBL/GenBank/DDBJ whole genome shotgun (WGS) entry which is preliminary data.</text>
</comment>
<dbReference type="AlphaFoldDB" id="A0A9W8I132"/>
<keyword evidence="1" id="KW-0689">Ribosomal protein</keyword>
<keyword evidence="1" id="KW-0687">Ribonucleoprotein</keyword>
<proteinExistence type="predicted"/>
<dbReference type="GO" id="GO:0005840">
    <property type="term" value="C:ribosome"/>
    <property type="evidence" value="ECO:0007669"/>
    <property type="project" value="UniProtKB-KW"/>
</dbReference>
<dbReference type="OrthoDB" id="2153661at2759"/>
<name>A0A9W8I132_9FUNG</name>
<keyword evidence="2" id="KW-1185">Reference proteome</keyword>
<reference evidence="1" key="1">
    <citation type="submission" date="2022-07" db="EMBL/GenBank/DDBJ databases">
        <title>Phylogenomic reconstructions and comparative analyses of Kickxellomycotina fungi.</title>
        <authorList>
            <person name="Reynolds N.K."/>
            <person name="Stajich J.E."/>
            <person name="Barry K."/>
            <person name="Grigoriev I.V."/>
            <person name="Crous P."/>
            <person name="Smith M.E."/>
        </authorList>
    </citation>
    <scope>NUCLEOTIDE SEQUENCE</scope>
    <source>
        <strain evidence="1">NRRL 1566</strain>
    </source>
</reference>
<evidence type="ECO:0000313" key="1">
    <source>
        <dbReference type="EMBL" id="KAJ2842978.1"/>
    </source>
</evidence>
<dbReference type="PANTHER" id="PTHR11362">
    <property type="entry name" value="PHOSPHATIDYLETHANOLAMINE-BINDING PROTEIN"/>
    <property type="match status" value="1"/>
</dbReference>
<dbReference type="CDD" id="cd00866">
    <property type="entry name" value="PEBP_euk"/>
    <property type="match status" value="1"/>
</dbReference>
<gene>
    <name evidence="1" type="primary">MRPL35</name>
    <name evidence="1" type="ORF">IWW36_005714</name>
</gene>
<dbReference type="PANTHER" id="PTHR11362:SF82">
    <property type="entry name" value="PHOSPHATIDYLETHANOLAMINE-BINDING PROTEIN 4"/>
    <property type="match status" value="1"/>
</dbReference>
<dbReference type="InterPro" id="IPR036610">
    <property type="entry name" value="PEBP-like_sf"/>
</dbReference>
<sequence>MLDLDEPHEAEQTFREQFHWVVTNISFSKLQVKADIASGTELLPYIPPHPAHGTPKHRYVVVALEQGNSGQERLEKAEVSRDMTLRDFIKEHDLHPVSASFFRSSWNESVDEVYSNVLKMPSPRYGPMPETPKYIGPDGREKYAFANY</sequence>
<dbReference type="InterPro" id="IPR035810">
    <property type="entry name" value="PEBP_euk"/>
</dbReference>
<organism evidence="1 2">
    <name type="scientific">Coemansia brasiliensis</name>
    <dbReference type="NCBI Taxonomy" id="2650707"/>
    <lineage>
        <taxon>Eukaryota</taxon>
        <taxon>Fungi</taxon>
        <taxon>Fungi incertae sedis</taxon>
        <taxon>Zoopagomycota</taxon>
        <taxon>Kickxellomycotina</taxon>
        <taxon>Kickxellomycetes</taxon>
        <taxon>Kickxellales</taxon>
        <taxon>Kickxellaceae</taxon>
        <taxon>Coemansia</taxon>
    </lineage>
</organism>